<dbReference type="Pfam" id="PF03567">
    <property type="entry name" value="Sulfotransfer_2"/>
    <property type="match status" value="1"/>
</dbReference>
<gene>
    <name evidence="2" type="ORF">IV203_032268</name>
</gene>
<protein>
    <submittedName>
        <fullName evidence="2">Sulfotransferase family protein</fullName>
    </submittedName>
</protein>
<keyword evidence="1" id="KW-0812">Transmembrane</keyword>
<dbReference type="GO" id="GO:0008146">
    <property type="term" value="F:sulfotransferase activity"/>
    <property type="evidence" value="ECO:0007669"/>
    <property type="project" value="InterPro"/>
</dbReference>
<organism evidence="2 3">
    <name type="scientific">Nitzschia inconspicua</name>
    <dbReference type="NCBI Taxonomy" id="303405"/>
    <lineage>
        <taxon>Eukaryota</taxon>
        <taxon>Sar</taxon>
        <taxon>Stramenopiles</taxon>
        <taxon>Ochrophyta</taxon>
        <taxon>Bacillariophyta</taxon>
        <taxon>Bacillariophyceae</taxon>
        <taxon>Bacillariophycidae</taxon>
        <taxon>Bacillariales</taxon>
        <taxon>Bacillariaceae</taxon>
        <taxon>Nitzschia</taxon>
    </lineage>
</organism>
<evidence type="ECO:0000256" key="1">
    <source>
        <dbReference type="SAM" id="Phobius"/>
    </source>
</evidence>
<reference evidence="2" key="1">
    <citation type="journal article" date="2021" name="Sci. Rep.">
        <title>Diploid genomic architecture of Nitzschia inconspicua, an elite biomass production diatom.</title>
        <authorList>
            <person name="Oliver A."/>
            <person name="Podell S."/>
            <person name="Pinowska A."/>
            <person name="Traller J.C."/>
            <person name="Smith S.R."/>
            <person name="McClure R."/>
            <person name="Beliaev A."/>
            <person name="Bohutskyi P."/>
            <person name="Hill E.A."/>
            <person name="Rabines A."/>
            <person name="Zheng H."/>
            <person name="Allen L.Z."/>
            <person name="Kuo A."/>
            <person name="Grigoriev I.V."/>
            <person name="Allen A.E."/>
            <person name="Hazlebeck D."/>
            <person name="Allen E.E."/>
        </authorList>
    </citation>
    <scope>NUCLEOTIDE SEQUENCE</scope>
    <source>
        <strain evidence="2">Hildebrandi</strain>
    </source>
</reference>
<dbReference type="EMBL" id="JAGRRH010000022">
    <property type="protein sequence ID" value="KAG7344737.1"/>
    <property type="molecule type" value="Genomic_DNA"/>
</dbReference>
<dbReference type="Proteomes" id="UP000693970">
    <property type="component" value="Unassembled WGS sequence"/>
</dbReference>
<reference evidence="2" key="2">
    <citation type="submission" date="2021-04" db="EMBL/GenBank/DDBJ databases">
        <authorList>
            <person name="Podell S."/>
        </authorList>
    </citation>
    <scope>NUCLEOTIDE SEQUENCE</scope>
    <source>
        <strain evidence="2">Hildebrandi</strain>
    </source>
</reference>
<keyword evidence="1" id="KW-1133">Transmembrane helix</keyword>
<comment type="caution">
    <text evidence="2">The sequence shown here is derived from an EMBL/GenBank/DDBJ whole genome shotgun (WGS) entry which is preliminary data.</text>
</comment>
<accession>A0A9K3KJE2</accession>
<evidence type="ECO:0000313" key="3">
    <source>
        <dbReference type="Proteomes" id="UP000693970"/>
    </source>
</evidence>
<evidence type="ECO:0000313" key="2">
    <source>
        <dbReference type="EMBL" id="KAG7344737.1"/>
    </source>
</evidence>
<dbReference type="GO" id="GO:0016020">
    <property type="term" value="C:membrane"/>
    <property type="evidence" value="ECO:0007669"/>
    <property type="project" value="InterPro"/>
</dbReference>
<keyword evidence="1" id="KW-0472">Membrane</keyword>
<feature type="transmembrane region" description="Helical" evidence="1">
    <location>
        <begin position="6"/>
        <end position="28"/>
    </location>
</feature>
<keyword evidence="3" id="KW-1185">Reference proteome</keyword>
<sequence>MTTHPFSSVVGVIICLMILRALYLNYFYDSTFHSISNGVAIHKSVTETEGERRDQSPACFPSFGGKKNISRIYLSHTRKAGGTTLRFFLQKIAKIMEWEYVVIEGDRSEYPNRNDTLYVVNIRNPVDRIISDYKYEGRWNCQDLVGNASFVPSYENQVTLEEDMARIFQPPAGYHPCRENRMWRCVEECYTRWYGEELNCISNVTKNYQPALERLLRYDIIVISENLKDPLYINGLNELFGNLDNQTLSSVLHATCSKESQEWNRKLPPNISQTAVNQLHEWNKHDLELYTTLTTCGPDGVIFPTVNITQYKII</sequence>
<name>A0A9K3KJE2_9STRA</name>
<dbReference type="AlphaFoldDB" id="A0A9K3KJE2"/>
<proteinExistence type="predicted"/>
<dbReference type="InterPro" id="IPR005331">
    <property type="entry name" value="Sulfotransferase"/>
</dbReference>